<evidence type="ECO:0000256" key="1">
    <source>
        <dbReference type="ARBA" id="ARBA00023015"/>
    </source>
</evidence>
<dbReference type="PRINTS" id="PR00038">
    <property type="entry name" value="HTHLUXR"/>
</dbReference>
<feature type="transmembrane region" description="Helical" evidence="4">
    <location>
        <begin position="6"/>
        <end position="31"/>
    </location>
</feature>
<dbReference type="InterPro" id="IPR000792">
    <property type="entry name" value="Tscrpt_reg_LuxR_C"/>
</dbReference>
<feature type="domain" description="HTH luxR-type" evidence="5">
    <location>
        <begin position="257"/>
        <end position="321"/>
    </location>
</feature>
<name>A0A369LBP6_9ACTN</name>
<organism evidence="6 7">
    <name type="scientific">Senegalimassilia anaerobia</name>
    <dbReference type="NCBI Taxonomy" id="1473216"/>
    <lineage>
        <taxon>Bacteria</taxon>
        <taxon>Bacillati</taxon>
        <taxon>Actinomycetota</taxon>
        <taxon>Coriobacteriia</taxon>
        <taxon>Coriobacteriales</taxon>
        <taxon>Coriobacteriaceae</taxon>
        <taxon>Senegalimassilia</taxon>
    </lineage>
</organism>
<evidence type="ECO:0000256" key="3">
    <source>
        <dbReference type="ARBA" id="ARBA00023163"/>
    </source>
</evidence>
<dbReference type="GO" id="GO:0006355">
    <property type="term" value="P:regulation of DNA-templated transcription"/>
    <property type="evidence" value="ECO:0007669"/>
    <property type="project" value="InterPro"/>
</dbReference>
<dbReference type="Proteomes" id="UP000253792">
    <property type="component" value="Unassembled WGS sequence"/>
</dbReference>
<keyword evidence="1" id="KW-0805">Transcription regulation</keyword>
<dbReference type="PANTHER" id="PTHR44688">
    <property type="entry name" value="DNA-BINDING TRANSCRIPTIONAL ACTIVATOR DEVR_DOSR"/>
    <property type="match status" value="1"/>
</dbReference>
<evidence type="ECO:0000256" key="2">
    <source>
        <dbReference type="ARBA" id="ARBA00023125"/>
    </source>
</evidence>
<dbReference type="Pfam" id="PF00196">
    <property type="entry name" value="GerE"/>
    <property type="match status" value="1"/>
</dbReference>
<accession>A0A369LBP6</accession>
<sequence length="321" mass="36588">MDSSMFLFYYSIAMQICAILTSACCLASYLVSRNKVQLYCFAGFLMYYADCMLVFRDDYVMASESTVSHEAFFIGDPAFSIIFGCATLMSFWLMVCAYVEEDSIIVRFGPAYLFVGASLAVTLFLPQGYVHMFVFYSLREVFIAWMLFFAAYKYITTEDNRLRLRLSRFPKFYVLLWVLLLAVVAENGLVLLLIGPGHVDIPLGFFPERNFAENLLALVCEFVALRSSLTYLSVRHSEPPTQGGDQVETYIDHNLVPYAASHKLTPRETEILRLVLLGKDNQNIAAELSLAPGTVKVHVHNILKKSQKANRQELIQDYWDY</sequence>
<feature type="transmembrane region" description="Helical" evidence="4">
    <location>
        <begin position="78"/>
        <end position="99"/>
    </location>
</feature>
<dbReference type="RefSeq" id="WP_114620829.1">
    <property type="nucleotide sequence ID" value="NZ_PPTP01000005.1"/>
</dbReference>
<proteinExistence type="predicted"/>
<keyword evidence="4" id="KW-1133">Transmembrane helix</keyword>
<evidence type="ECO:0000313" key="7">
    <source>
        <dbReference type="Proteomes" id="UP000253792"/>
    </source>
</evidence>
<keyword evidence="4" id="KW-0812">Transmembrane</keyword>
<gene>
    <name evidence="6" type="ORF">C1880_06910</name>
</gene>
<evidence type="ECO:0000313" key="6">
    <source>
        <dbReference type="EMBL" id="RDB55408.1"/>
    </source>
</evidence>
<dbReference type="OrthoDB" id="3264440at2"/>
<keyword evidence="2" id="KW-0238">DNA-binding</keyword>
<feature type="transmembrane region" description="Helical" evidence="4">
    <location>
        <begin position="133"/>
        <end position="152"/>
    </location>
</feature>
<dbReference type="InterPro" id="IPR036388">
    <property type="entry name" value="WH-like_DNA-bd_sf"/>
</dbReference>
<evidence type="ECO:0000256" key="4">
    <source>
        <dbReference type="SAM" id="Phobius"/>
    </source>
</evidence>
<dbReference type="InterPro" id="IPR016032">
    <property type="entry name" value="Sig_transdc_resp-reg_C-effctor"/>
</dbReference>
<feature type="transmembrane region" description="Helical" evidence="4">
    <location>
        <begin position="111"/>
        <end position="127"/>
    </location>
</feature>
<feature type="transmembrane region" description="Helical" evidence="4">
    <location>
        <begin position="172"/>
        <end position="195"/>
    </location>
</feature>
<dbReference type="SUPFAM" id="SSF46894">
    <property type="entry name" value="C-terminal effector domain of the bipartite response regulators"/>
    <property type="match status" value="1"/>
</dbReference>
<protein>
    <submittedName>
        <fullName evidence="6">LuxR family transcriptional regulator</fullName>
    </submittedName>
</protein>
<reference evidence="6 7" key="1">
    <citation type="journal article" date="2018" name="Elife">
        <title>Discovery and characterization of a prevalent human gut bacterial enzyme sufficient for the inactivation of a family of plant toxins.</title>
        <authorList>
            <person name="Koppel N."/>
            <person name="Bisanz J.E."/>
            <person name="Pandelia M.E."/>
            <person name="Turnbaugh P.J."/>
            <person name="Balskus E.P."/>
        </authorList>
    </citation>
    <scope>NUCLEOTIDE SEQUENCE [LARGE SCALE GENOMIC DNA]</scope>
    <source>
        <strain evidence="7">anaerobia AP69FAA</strain>
    </source>
</reference>
<keyword evidence="7" id="KW-1185">Reference proteome</keyword>
<dbReference type="PROSITE" id="PS00622">
    <property type="entry name" value="HTH_LUXR_1"/>
    <property type="match status" value="1"/>
</dbReference>
<dbReference type="STRING" id="1034345.GCA_000236865_00232"/>
<keyword evidence="3" id="KW-0804">Transcription</keyword>
<evidence type="ECO:0000259" key="5">
    <source>
        <dbReference type="PROSITE" id="PS50043"/>
    </source>
</evidence>
<dbReference type="Gene3D" id="1.10.10.10">
    <property type="entry name" value="Winged helix-like DNA-binding domain superfamily/Winged helix DNA-binding domain"/>
    <property type="match status" value="1"/>
</dbReference>
<dbReference type="AlphaFoldDB" id="A0A369LBP6"/>
<dbReference type="PROSITE" id="PS50043">
    <property type="entry name" value="HTH_LUXR_2"/>
    <property type="match status" value="1"/>
</dbReference>
<dbReference type="PANTHER" id="PTHR44688:SF16">
    <property type="entry name" value="DNA-BINDING TRANSCRIPTIONAL ACTIVATOR DEVR_DOSR"/>
    <property type="match status" value="1"/>
</dbReference>
<feature type="transmembrane region" description="Helical" evidence="4">
    <location>
        <begin position="38"/>
        <end position="55"/>
    </location>
</feature>
<dbReference type="CDD" id="cd06170">
    <property type="entry name" value="LuxR_C_like"/>
    <property type="match status" value="1"/>
</dbReference>
<comment type="caution">
    <text evidence="6">The sequence shown here is derived from an EMBL/GenBank/DDBJ whole genome shotgun (WGS) entry which is preliminary data.</text>
</comment>
<dbReference type="EMBL" id="PPTP01000005">
    <property type="protein sequence ID" value="RDB55408.1"/>
    <property type="molecule type" value="Genomic_DNA"/>
</dbReference>
<dbReference type="SMART" id="SM00421">
    <property type="entry name" value="HTH_LUXR"/>
    <property type="match status" value="1"/>
</dbReference>
<keyword evidence="4" id="KW-0472">Membrane</keyword>
<dbReference type="GO" id="GO:0003677">
    <property type="term" value="F:DNA binding"/>
    <property type="evidence" value="ECO:0007669"/>
    <property type="project" value="UniProtKB-KW"/>
</dbReference>